<dbReference type="Pfam" id="PF02775">
    <property type="entry name" value="TPP_enzyme_C"/>
    <property type="match status" value="1"/>
</dbReference>
<evidence type="ECO:0000259" key="6">
    <source>
        <dbReference type="Pfam" id="PF02775"/>
    </source>
</evidence>
<keyword evidence="3 4" id="KW-0786">Thiamine pyrophosphate</keyword>
<evidence type="ECO:0000313" key="8">
    <source>
        <dbReference type="EMBL" id="TQV68688.1"/>
    </source>
</evidence>
<dbReference type="EMBL" id="VICH01000004">
    <property type="protein sequence ID" value="TQV68688.1"/>
    <property type="molecule type" value="Genomic_DNA"/>
</dbReference>
<comment type="caution">
    <text evidence="8">The sequence shown here is derived from an EMBL/GenBank/DDBJ whole genome shotgun (WGS) entry which is preliminary data.</text>
</comment>
<dbReference type="InterPro" id="IPR029061">
    <property type="entry name" value="THDP-binding"/>
</dbReference>
<dbReference type="EC" id="3.7.1.22" evidence="8"/>
<keyword evidence="8" id="KW-0378">Hydrolase</keyword>
<dbReference type="PROSITE" id="PS00187">
    <property type="entry name" value="TPP_ENZYMES"/>
    <property type="match status" value="1"/>
</dbReference>
<evidence type="ECO:0000313" key="9">
    <source>
        <dbReference type="Proteomes" id="UP000315816"/>
    </source>
</evidence>
<evidence type="ECO:0000256" key="2">
    <source>
        <dbReference type="ARBA" id="ARBA00022679"/>
    </source>
</evidence>
<dbReference type="Gene3D" id="3.40.50.1220">
    <property type="entry name" value="TPP-binding domain"/>
    <property type="match status" value="1"/>
</dbReference>
<name>A0A545SUQ2_9RHOB</name>
<keyword evidence="2" id="KW-0808">Transferase</keyword>
<dbReference type="InterPro" id="IPR000399">
    <property type="entry name" value="TPP-bd_CS"/>
</dbReference>
<dbReference type="PANTHER" id="PTHR18968">
    <property type="entry name" value="THIAMINE PYROPHOSPHATE ENZYMES"/>
    <property type="match status" value="1"/>
</dbReference>
<evidence type="ECO:0000256" key="3">
    <source>
        <dbReference type="ARBA" id="ARBA00023052"/>
    </source>
</evidence>
<dbReference type="PANTHER" id="PTHR18968:SF9">
    <property type="entry name" value="3D-(3,5_4)-TRIHYDROXYCYCLOHEXANE-1,2-DIONE HYDROLASE"/>
    <property type="match status" value="1"/>
</dbReference>
<comment type="similarity">
    <text evidence="1 4">Belongs to the TPP enzyme family.</text>
</comment>
<gene>
    <name evidence="8" type="primary">iolD</name>
    <name evidence="8" type="ORF">FIL88_03650</name>
</gene>
<evidence type="ECO:0000259" key="7">
    <source>
        <dbReference type="Pfam" id="PF02776"/>
    </source>
</evidence>
<accession>A0A545SUQ2</accession>
<dbReference type="InterPro" id="IPR045229">
    <property type="entry name" value="TPP_enz"/>
</dbReference>
<reference evidence="8 9" key="1">
    <citation type="submission" date="2019-06" db="EMBL/GenBank/DDBJ databases">
        <title>A novel species of marine bacteria.</title>
        <authorList>
            <person name="Wang Y."/>
        </authorList>
    </citation>
    <scope>NUCLEOTIDE SEQUENCE [LARGE SCALE GENOMIC DNA]</scope>
    <source>
        <strain evidence="8 9">MA1-10</strain>
    </source>
</reference>
<feature type="domain" description="Thiamine pyrophosphate enzyme central" evidence="5">
    <location>
        <begin position="227"/>
        <end position="360"/>
    </location>
</feature>
<dbReference type="GO" id="GO:0102481">
    <property type="term" value="F:3D-(3,5/4)-trihydroxycyclohexane-1,2-dione hydrolase activity"/>
    <property type="evidence" value="ECO:0007669"/>
    <property type="project" value="UniProtKB-EC"/>
</dbReference>
<dbReference type="RefSeq" id="WP_142852441.1">
    <property type="nucleotide sequence ID" value="NZ_FXWW01000001.1"/>
</dbReference>
<dbReference type="GO" id="GO:0050660">
    <property type="term" value="F:flavin adenine dinucleotide binding"/>
    <property type="evidence" value="ECO:0007669"/>
    <property type="project" value="TreeGrafter"/>
</dbReference>
<dbReference type="InterPro" id="IPR012000">
    <property type="entry name" value="Thiamin_PyroP_enz_cen_dom"/>
</dbReference>
<dbReference type="GO" id="GO:0009097">
    <property type="term" value="P:isoleucine biosynthetic process"/>
    <property type="evidence" value="ECO:0007669"/>
    <property type="project" value="TreeGrafter"/>
</dbReference>
<organism evidence="8 9">
    <name type="scientific">Aliiroseovarius halocynthiae</name>
    <dbReference type="NCBI Taxonomy" id="985055"/>
    <lineage>
        <taxon>Bacteria</taxon>
        <taxon>Pseudomonadati</taxon>
        <taxon>Pseudomonadota</taxon>
        <taxon>Alphaproteobacteria</taxon>
        <taxon>Rhodobacterales</taxon>
        <taxon>Paracoccaceae</taxon>
        <taxon>Aliiroseovarius</taxon>
    </lineage>
</organism>
<dbReference type="InterPro" id="IPR030817">
    <property type="entry name" value="Myo_inos_IolD"/>
</dbReference>
<dbReference type="AlphaFoldDB" id="A0A545SUQ2"/>
<feature type="domain" description="Thiamine pyrophosphate enzyme TPP-binding" evidence="6">
    <location>
        <begin position="437"/>
        <end position="578"/>
    </location>
</feature>
<dbReference type="Proteomes" id="UP000315816">
    <property type="component" value="Unassembled WGS sequence"/>
</dbReference>
<dbReference type="OrthoDB" id="3194735at2"/>
<evidence type="ECO:0000256" key="1">
    <source>
        <dbReference type="ARBA" id="ARBA00007812"/>
    </source>
</evidence>
<protein>
    <submittedName>
        <fullName evidence="8">3D-(3,5/4)-trihydroxycyclohexane-1,2-dione acylhydrolase (Decyclizing)</fullName>
        <ecNumber evidence="8">3.7.1.22</ecNumber>
    </submittedName>
</protein>
<dbReference type="GO" id="GO:0019310">
    <property type="term" value="P:inositol catabolic process"/>
    <property type="evidence" value="ECO:0007669"/>
    <property type="project" value="InterPro"/>
</dbReference>
<dbReference type="Gene3D" id="3.40.50.970">
    <property type="match status" value="2"/>
</dbReference>
<dbReference type="SUPFAM" id="SSF52467">
    <property type="entry name" value="DHS-like NAD/FAD-binding domain"/>
    <property type="match status" value="1"/>
</dbReference>
<dbReference type="Pfam" id="PF02776">
    <property type="entry name" value="TPP_enzyme_N"/>
    <property type="match status" value="1"/>
</dbReference>
<feature type="domain" description="Thiamine pyrophosphate enzyme N-terminal TPP-binding" evidence="7">
    <location>
        <begin position="43"/>
        <end position="138"/>
    </location>
</feature>
<dbReference type="NCBIfam" id="TIGR04377">
    <property type="entry name" value="myo_inos_iolD"/>
    <property type="match status" value="1"/>
</dbReference>
<dbReference type="CDD" id="cd07035">
    <property type="entry name" value="TPP_PYR_POX_like"/>
    <property type="match status" value="1"/>
</dbReference>
<evidence type="ECO:0000256" key="4">
    <source>
        <dbReference type="RuleBase" id="RU362132"/>
    </source>
</evidence>
<dbReference type="GO" id="GO:0003984">
    <property type="term" value="F:acetolactate synthase activity"/>
    <property type="evidence" value="ECO:0007669"/>
    <property type="project" value="TreeGrafter"/>
</dbReference>
<dbReference type="GO" id="GO:0030976">
    <property type="term" value="F:thiamine pyrophosphate binding"/>
    <property type="evidence" value="ECO:0007669"/>
    <property type="project" value="InterPro"/>
</dbReference>
<dbReference type="GO" id="GO:0000287">
    <property type="term" value="F:magnesium ion binding"/>
    <property type="evidence" value="ECO:0007669"/>
    <property type="project" value="InterPro"/>
</dbReference>
<proteinExistence type="inferred from homology"/>
<sequence>MTSPATSASDTITLTTAQAIIKWLSNQYIEIDGEELRLCGGGFGIFGHGNVTCLGEALYNVQDELPLYRGQNEQSMGFAAAGYAKQWLRQRFMFCTASAGPGTSNLVTAAGLAHANRLPMLLLCGDTFLTRLPDPVLQQMENFNDPTFGVNDAFKPVVRYWDRITHPAQIIQSLPNAIATMLDPADCGPAFLGLPQDVQGWTYDYPAVFFEKKVHRIRRQTPDAAEIADAIALLKTAERPMIIAGGGVQYSRAVDELTGFAEAHQIPVVETIAGRANMLATHPLNIGPIGVTGSDSANAIAAKADVIVAVGTRLQDFTTGSWTAFAKDARFISINTARHDAGKHMSLPVVGDAKLSLGALDADLDYAAPADWVGFAQAERQKWDAYVEDNVSYGNRPNSYAQAIGVVNALCDKRDRVVAAAGGLPAEVTANWRTLDQGTVDVEFGFSCMGYELAGAWGARIAQMEREPDQDTITFCGDGSYMMLNSDIYSSVLSRKKMIVMLLDNGGFAVINKLQNNTGNESFNNLIADCPTVPEPFGVDFVAHAASMGAEAEKVSNPAELGEAFKRAKASDKTYVIVMDVDPYEGWTTEGHAWWEVGTPHITDSDRVRAAHVDWEASRDKQRKGV</sequence>
<keyword evidence="9" id="KW-1185">Reference proteome</keyword>
<dbReference type="InterPro" id="IPR029035">
    <property type="entry name" value="DHS-like_NAD/FAD-binding_dom"/>
</dbReference>
<dbReference type="SUPFAM" id="SSF52518">
    <property type="entry name" value="Thiamin diphosphate-binding fold (THDP-binding)"/>
    <property type="match status" value="2"/>
</dbReference>
<dbReference type="InterPro" id="IPR012001">
    <property type="entry name" value="Thiamin_PyroP_enz_TPP-bd_dom"/>
</dbReference>
<dbReference type="GO" id="GO:0005948">
    <property type="term" value="C:acetolactate synthase complex"/>
    <property type="evidence" value="ECO:0007669"/>
    <property type="project" value="TreeGrafter"/>
</dbReference>
<dbReference type="Pfam" id="PF00205">
    <property type="entry name" value="TPP_enzyme_M"/>
    <property type="match status" value="1"/>
</dbReference>
<evidence type="ECO:0000259" key="5">
    <source>
        <dbReference type="Pfam" id="PF00205"/>
    </source>
</evidence>
<dbReference type="InterPro" id="IPR011766">
    <property type="entry name" value="TPP_enzyme_TPP-bd"/>
</dbReference>
<dbReference type="GO" id="GO:0009099">
    <property type="term" value="P:L-valine biosynthetic process"/>
    <property type="evidence" value="ECO:0007669"/>
    <property type="project" value="TreeGrafter"/>
</dbReference>